<dbReference type="EMBL" id="JBBCAQ010000022">
    <property type="protein sequence ID" value="KAK7590093.1"/>
    <property type="molecule type" value="Genomic_DNA"/>
</dbReference>
<feature type="compositionally biased region" description="Basic and acidic residues" evidence="1">
    <location>
        <begin position="110"/>
        <end position="122"/>
    </location>
</feature>
<proteinExistence type="predicted"/>
<reference evidence="2 3" key="1">
    <citation type="submission" date="2024-03" db="EMBL/GenBank/DDBJ databases">
        <title>Adaptation during the transition from Ophiocordyceps entomopathogen to insect associate is accompanied by gene loss and intensified selection.</title>
        <authorList>
            <person name="Ward C.M."/>
            <person name="Onetto C.A."/>
            <person name="Borneman A.R."/>
        </authorList>
    </citation>
    <scope>NUCLEOTIDE SEQUENCE [LARGE SCALE GENOMIC DNA]</scope>
    <source>
        <strain evidence="2">AWRI1</strain>
        <tissue evidence="2">Single Adult Female</tissue>
    </source>
</reference>
<evidence type="ECO:0000313" key="3">
    <source>
        <dbReference type="Proteomes" id="UP001367676"/>
    </source>
</evidence>
<protein>
    <submittedName>
        <fullName evidence="2">Uncharacterized protein</fullName>
    </submittedName>
</protein>
<accession>A0AAN9TJG8</accession>
<evidence type="ECO:0000256" key="1">
    <source>
        <dbReference type="SAM" id="MobiDB-lite"/>
    </source>
</evidence>
<organism evidence="2 3">
    <name type="scientific">Parthenolecanium corni</name>
    <dbReference type="NCBI Taxonomy" id="536013"/>
    <lineage>
        <taxon>Eukaryota</taxon>
        <taxon>Metazoa</taxon>
        <taxon>Ecdysozoa</taxon>
        <taxon>Arthropoda</taxon>
        <taxon>Hexapoda</taxon>
        <taxon>Insecta</taxon>
        <taxon>Pterygota</taxon>
        <taxon>Neoptera</taxon>
        <taxon>Paraneoptera</taxon>
        <taxon>Hemiptera</taxon>
        <taxon>Sternorrhyncha</taxon>
        <taxon>Coccoidea</taxon>
        <taxon>Coccidae</taxon>
        <taxon>Parthenolecanium</taxon>
    </lineage>
</organism>
<comment type="caution">
    <text evidence="2">The sequence shown here is derived from an EMBL/GenBank/DDBJ whole genome shotgun (WGS) entry which is preliminary data.</text>
</comment>
<dbReference type="AlphaFoldDB" id="A0AAN9TJG8"/>
<feature type="compositionally biased region" description="Low complexity" evidence="1">
    <location>
        <begin position="49"/>
        <end position="60"/>
    </location>
</feature>
<dbReference type="Proteomes" id="UP001367676">
    <property type="component" value="Unassembled WGS sequence"/>
</dbReference>
<gene>
    <name evidence="2" type="ORF">V9T40_001706</name>
</gene>
<feature type="region of interest" description="Disordered" evidence="1">
    <location>
        <begin position="1"/>
        <end position="122"/>
    </location>
</feature>
<name>A0AAN9TJG8_9HEMI</name>
<sequence>MADEDALIKATKNKGRSASVCFSSSARHHDRSNVDGVGASPPATPPPYGVAGASGAPPAAKSGRRTACRSQSARLTGGKSVRRRLPPTERDAEPVPDSPHSIKSVVSDPRLYDYEGNGHSEQ</sequence>
<keyword evidence="3" id="KW-1185">Reference proteome</keyword>
<evidence type="ECO:0000313" key="2">
    <source>
        <dbReference type="EMBL" id="KAK7590093.1"/>
    </source>
</evidence>